<dbReference type="AlphaFoldDB" id="A0ABD3HMK8"/>
<organism evidence="2 3">
    <name type="scientific">Riccia sorocarpa</name>
    <dbReference type="NCBI Taxonomy" id="122646"/>
    <lineage>
        <taxon>Eukaryota</taxon>
        <taxon>Viridiplantae</taxon>
        <taxon>Streptophyta</taxon>
        <taxon>Embryophyta</taxon>
        <taxon>Marchantiophyta</taxon>
        <taxon>Marchantiopsida</taxon>
        <taxon>Marchantiidae</taxon>
        <taxon>Marchantiales</taxon>
        <taxon>Ricciaceae</taxon>
        <taxon>Riccia</taxon>
    </lineage>
</organism>
<evidence type="ECO:0000313" key="2">
    <source>
        <dbReference type="EMBL" id="KAL3691632.1"/>
    </source>
</evidence>
<keyword evidence="3" id="KW-1185">Reference proteome</keyword>
<dbReference type="Proteomes" id="UP001633002">
    <property type="component" value="Unassembled WGS sequence"/>
</dbReference>
<evidence type="ECO:0000313" key="3">
    <source>
        <dbReference type="Proteomes" id="UP001633002"/>
    </source>
</evidence>
<accession>A0ABD3HMK8</accession>
<comment type="caution">
    <text evidence="2">The sequence shown here is derived from an EMBL/GenBank/DDBJ whole genome shotgun (WGS) entry which is preliminary data.</text>
</comment>
<gene>
    <name evidence="2" type="ORF">R1sor_005283</name>
</gene>
<feature type="region of interest" description="Disordered" evidence="1">
    <location>
        <begin position="278"/>
        <end position="316"/>
    </location>
</feature>
<evidence type="ECO:0000256" key="1">
    <source>
        <dbReference type="SAM" id="MobiDB-lite"/>
    </source>
</evidence>
<sequence>MVFLERVANCLRCAMNVVQSKAWERPIRRIVDRASTYPQGYGFLHRNRIKLDEVFNGNSGHSLIRMLLGYLTETPPDVYGWESSLIIRRFLASVQIILSVDYLGPGSGSSKVDFVRASSEFPSVPVCKISVATSYCKFLLEKGIPDMDLHCAEAAIEITIAHELVHVATAYLFGEKRTPREFPFIHHGGDPHSSFYCERHGNNGFIGLYTPSTPGRVVRVGMELIDRSEKRGVLDTWVSSYVAVRDYPDRLTNEIMDLEAQSIRNAFSNKAWMVEDKDERQCDGGFGEPLEKGKDEPSNPTSKRGKSDKHPGGVAANGDKEGGLIWAVPSHLEFLLFCSSTFYLLQESHEAHTGH</sequence>
<protein>
    <recommendedName>
        <fullName evidence="4">SprT-like domain-containing protein</fullName>
    </recommendedName>
</protein>
<dbReference type="EMBL" id="JBJQOH010000003">
    <property type="protein sequence ID" value="KAL3691632.1"/>
    <property type="molecule type" value="Genomic_DNA"/>
</dbReference>
<evidence type="ECO:0008006" key="4">
    <source>
        <dbReference type="Google" id="ProtNLM"/>
    </source>
</evidence>
<name>A0ABD3HMK8_9MARC</name>
<proteinExistence type="predicted"/>
<reference evidence="2 3" key="1">
    <citation type="submission" date="2024-09" db="EMBL/GenBank/DDBJ databases">
        <title>Chromosome-scale assembly of Riccia sorocarpa.</title>
        <authorList>
            <person name="Paukszto L."/>
        </authorList>
    </citation>
    <scope>NUCLEOTIDE SEQUENCE [LARGE SCALE GENOMIC DNA]</scope>
    <source>
        <strain evidence="2">LP-2024</strain>
        <tissue evidence="2">Aerial parts of the thallus</tissue>
    </source>
</reference>